<sequence length="493" mass="55951">MITLSLLDFAACGLALILVRWLYIRQTRKRRPNVPHPPGPPGLPIIGNLRDMPKYRGWFTYQRWSREYGSDLIRLNIFGSNIVVVNSLEAALDLLERRSPEMTMLNELCGFAWGLAFQRYGNFWRDARRAFHHDFNPDSVRKFRPVEERAAYQFLRNLLERPLDVMEHLRHMAGSEIMKIAYAIDVKGKDDPYILTAEHAVESISATTNAGSYLVDILPFLKYIPEWFPGAKFQKEARMWRESVMKMLHVPYAVIKQRMADGDMPECAATSLLEGLVKNARDPAYMEDVVMATLGSMYTGGADTTVSALGSFFLAMVLNPDIQVKAQQEIDHALVKESLRWNPVVPLDVPHRSTADDVYSGYFLPKDTLVVANSWSILHDEEVYPDPLTFNPDRFIKDGKMNPEVRDPAAAAFGFGRRICPGRFMAYESMWIAIASTLAVFNITKALGPDGKPITPTGEYEWGFLCYPKPFLLHASPRSPEHEALIRATNTLE</sequence>
<accession>A0ACC1T3Q4</accession>
<protein>
    <submittedName>
        <fullName evidence="1">Uncharacterized protein</fullName>
    </submittedName>
</protein>
<gene>
    <name evidence="1" type="ORF">NM688_g4375</name>
</gene>
<evidence type="ECO:0000313" key="1">
    <source>
        <dbReference type="EMBL" id="KAJ3552033.1"/>
    </source>
</evidence>
<evidence type="ECO:0000313" key="2">
    <source>
        <dbReference type="Proteomes" id="UP001148662"/>
    </source>
</evidence>
<name>A0ACC1T3Q4_9APHY</name>
<reference evidence="1" key="1">
    <citation type="submission" date="2022-07" db="EMBL/GenBank/DDBJ databases">
        <title>Genome Sequence of Phlebia brevispora.</title>
        <authorList>
            <person name="Buettner E."/>
        </authorList>
    </citation>
    <scope>NUCLEOTIDE SEQUENCE</scope>
    <source>
        <strain evidence="1">MPL23</strain>
    </source>
</reference>
<dbReference type="Proteomes" id="UP001148662">
    <property type="component" value="Unassembled WGS sequence"/>
</dbReference>
<organism evidence="1 2">
    <name type="scientific">Phlebia brevispora</name>
    <dbReference type="NCBI Taxonomy" id="194682"/>
    <lineage>
        <taxon>Eukaryota</taxon>
        <taxon>Fungi</taxon>
        <taxon>Dikarya</taxon>
        <taxon>Basidiomycota</taxon>
        <taxon>Agaricomycotina</taxon>
        <taxon>Agaricomycetes</taxon>
        <taxon>Polyporales</taxon>
        <taxon>Meruliaceae</taxon>
        <taxon>Phlebia</taxon>
    </lineage>
</organism>
<proteinExistence type="predicted"/>
<keyword evidence="2" id="KW-1185">Reference proteome</keyword>
<dbReference type="EMBL" id="JANHOG010000715">
    <property type="protein sequence ID" value="KAJ3552033.1"/>
    <property type="molecule type" value="Genomic_DNA"/>
</dbReference>
<comment type="caution">
    <text evidence="1">The sequence shown here is derived from an EMBL/GenBank/DDBJ whole genome shotgun (WGS) entry which is preliminary data.</text>
</comment>